<evidence type="ECO:0000256" key="1">
    <source>
        <dbReference type="ARBA" id="ARBA00004419"/>
    </source>
</evidence>
<dbReference type="InterPro" id="IPR009060">
    <property type="entry name" value="UBA-like_sf"/>
</dbReference>
<dbReference type="Gene3D" id="3.10.20.90">
    <property type="entry name" value="Phosphatidylinositol 3-kinase Catalytic Subunit, Chain A, domain 1"/>
    <property type="match status" value="1"/>
</dbReference>
<comment type="caution">
    <text evidence="11">The sequence shown here is derived from an EMBL/GenBank/DDBJ whole genome shotgun (WGS) entry which is preliminary data.</text>
</comment>
<dbReference type="PANTHER" id="PTHR20930:SF0">
    <property type="entry name" value="PROTEIN ILRUN"/>
    <property type="match status" value="1"/>
</dbReference>
<dbReference type="CDD" id="cd02340">
    <property type="entry name" value="ZZ_NBR1_like"/>
    <property type="match status" value="1"/>
</dbReference>
<dbReference type="GO" id="GO:0005776">
    <property type="term" value="C:autophagosome"/>
    <property type="evidence" value="ECO:0007669"/>
    <property type="project" value="UniProtKB-SubCell"/>
</dbReference>
<evidence type="ECO:0000256" key="6">
    <source>
        <dbReference type="PROSITE-ProRule" id="PRU00228"/>
    </source>
</evidence>
<dbReference type="CDD" id="cd14947">
    <property type="entry name" value="NBR1_like"/>
    <property type="match status" value="1"/>
</dbReference>
<dbReference type="SMART" id="SM00165">
    <property type="entry name" value="UBA"/>
    <property type="match status" value="1"/>
</dbReference>
<feature type="coiled-coil region" evidence="7">
    <location>
        <begin position="403"/>
        <end position="461"/>
    </location>
</feature>
<comment type="subcellular location">
    <subcellularLocation>
        <location evidence="1">Cytoplasmic vesicle</location>
        <location evidence="1">Autophagosome</location>
    </subcellularLocation>
</comment>
<keyword evidence="3 6" id="KW-0863">Zinc-finger</keyword>
<dbReference type="Gene3D" id="1.10.8.10">
    <property type="entry name" value="DNA helicase RuvA subunit, C-terminal domain"/>
    <property type="match status" value="1"/>
</dbReference>
<evidence type="ECO:0000313" key="12">
    <source>
        <dbReference type="Proteomes" id="UP001162131"/>
    </source>
</evidence>
<keyword evidence="5" id="KW-0968">Cytoplasmic vesicle</keyword>
<dbReference type="Pfam" id="PF00564">
    <property type="entry name" value="PB1"/>
    <property type="match status" value="1"/>
</dbReference>
<feature type="domain" description="PB1" evidence="10">
    <location>
        <begin position="4"/>
        <end position="78"/>
    </location>
</feature>
<dbReference type="SUPFAM" id="SSF46934">
    <property type="entry name" value="UBA-like"/>
    <property type="match status" value="1"/>
</dbReference>
<dbReference type="GO" id="GO:0031410">
    <property type="term" value="C:cytoplasmic vesicle"/>
    <property type="evidence" value="ECO:0007669"/>
    <property type="project" value="UniProtKB-KW"/>
</dbReference>
<evidence type="ECO:0000256" key="4">
    <source>
        <dbReference type="ARBA" id="ARBA00022833"/>
    </source>
</evidence>
<dbReference type="InterPro" id="IPR032350">
    <property type="entry name" value="Nbr1_FW"/>
</dbReference>
<dbReference type="SMART" id="SM00666">
    <property type="entry name" value="PB1"/>
    <property type="match status" value="1"/>
</dbReference>
<evidence type="ECO:0000256" key="3">
    <source>
        <dbReference type="ARBA" id="ARBA00022771"/>
    </source>
</evidence>
<dbReference type="AlphaFoldDB" id="A0AAU9K8T8"/>
<dbReference type="InterPro" id="IPR015940">
    <property type="entry name" value="UBA"/>
</dbReference>
<dbReference type="Pfam" id="PF16158">
    <property type="entry name" value="N_BRCA1_IG"/>
    <property type="match status" value="1"/>
</dbReference>
<dbReference type="Proteomes" id="UP001162131">
    <property type="component" value="Unassembled WGS sequence"/>
</dbReference>
<keyword evidence="2" id="KW-0479">Metal-binding</keyword>
<evidence type="ECO:0000313" key="11">
    <source>
        <dbReference type="EMBL" id="CAG9333608.1"/>
    </source>
</evidence>
<gene>
    <name evidence="11" type="ORF">BSTOLATCC_MIC59425</name>
</gene>
<keyword evidence="12" id="KW-1185">Reference proteome</keyword>
<evidence type="ECO:0000256" key="5">
    <source>
        <dbReference type="ARBA" id="ARBA00023329"/>
    </source>
</evidence>
<dbReference type="InterPro" id="IPR000433">
    <property type="entry name" value="Znf_ZZ"/>
</dbReference>
<dbReference type="Gene3D" id="2.60.40.10">
    <property type="entry name" value="Immunoglobulins"/>
    <property type="match status" value="1"/>
</dbReference>
<dbReference type="SUPFAM" id="SSF54277">
    <property type="entry name" value="CAD &amp; PB1 domains"/>
    <property type="match status" value="1"/>
</dbReference>
<dbReference type="InterPro" id="IPR000270">
    <property type="entry name" value="PB1_dom"/>
</dbReference>
<organism evidence="11 12">
    <name type="scientific">Blepharisma stoltei</name>
    <dbReference type="NCBI Taxonomy" id="1481888"/>
    <lineage>
        <taxon>Eukaryota</taxon>
        <taxon>Sar</taxon>
        <taxon>Alveolata</taxon>
        <taxon>Ciliophora</taxon>
        <taxon>Postciliodesmatophora</taxon>
        <taxon>Heterotrichea</taxon>
        <taxon>Heterotrichida</taxon>
        <taxon>Blepharismidae</taxon>
        <taxon>Blepharisma</taxon>
    </lineage>
</organism>
<feature type="domain" description="UBA" evidence="8">
    <location>
        <begin position="419"/>
        <end position="458"/>
    </location>
</feature>
<proteinExistence type="predicted"/>
<evidence type="ECO:0000259" key="9">
    <source>
        <dbReference type="PROSITE" id="PS50135"/>
    </source>
</evidence>
<dbReference type="PROSITE" id="PS50135">
    <property type="entry name" value="ZF_ZZ_2"/>
    <property type="match status" value="1"/>
</dbReference>
<evidence type="ECO:0000259" key="8">
    <source>
        <dbReference type="PROSITE" id="PS50030"/>
    </source>
</evidence>
<dbReference type="GO" id="GO:0008270">
    <property type="term" value="F:zinc ion binding"/>
    <property type="evidence" value="ECO:0007669"/>
    <property type="project" value="UniProtKB-KW"/>
</dbReference>
<feature type="domain" description="ZZ-type" evidence="9">
    <location>
        <begin position="136"/>
        <end position="186"/>
    </location>
</feature>
<dbReference type="PROSITE" id="PS51745">
    <property type="entry name" value="PB1"/>
    <property type="match status" value="1"/>
</dbReference>
<keyword evidence="4" id="KW-0862">Zinc</keyword>
<dbReference type="InterPro" id="IPR013783">
    <property type="entry name" value="Ig-like_fold"/>
</dbReference>
<dbReference type="EMBL" id="CAJZBQ010000057">
    <property type="protein sequence ID" value="CAG9333608.1"/>
    <property type="molecule type" value="Genomic_DNA"/>
</dbReference>
<sequence length="462" mass="53202">MSLNTPLKISYKDQIRKLKRIPHTIEDLRQEIAKLYGHANFRIRYRDEENDMITISCDQELQDAYNTATRLKLPSFKVILDEEIPPIESVEEIPEIIPKSEFDWIFDDKWNGYVKDMVRTELEKTMGYKTSEGTIWENYSCGGCGKSPIIGARYHCTVCSNLDYCGLCEDTLKHPHPFLKLKSLENPVSFIKAQLSPQALPQVQTSPPPVQTFPPTPFETFRPLPFEAFRPQPFETFRPRPFETFPPRPFETFPHPPFQTLPPFPPPVQTPPFPSRKWFCSKPENPRKCCFMKKTWKNIKKLVKPKKPKMQFINHVNMKECGTFEPGSTVFKIWKVRNDGHETWPDGCLLTHAKGELGGEKTAVVSAKPGEEIEIGAPIQIPEKEGRYNGIWRLSTPLGVKFGDKLHVILQALKKEMEDLEEKIAIIFSLGFTQEEAREALEQSENELELAIAKLRSSRENL</sequence>
<evidence type="ECO:0000256" key="7">
    <source>
        <dbReference type="SAM" id="Coils"/>
    </source>
</evidence>
<keyword evidence="7" id="KW-0175">Coiled coil</keyword>
<dbReference type="InterPro" id="IPR053793">
    <property type="entry name" value="PB1-like"/>
</dbReference>
<dbReference type="Pfam" id="PF00569">
    <property type="entry name" value="ZZ"/>
    <property type="match status" value="1"/>
</dbReference>
<evidence type="ECO:0008006" key="13">
    <source>
        <dbReference type="Google" id="ProtNLM"/>
    </source>
</evidence>
<dbReference type="PROSITE" id="PS50030">
    <property type="entry name" value="UBA"/>
    <property type="match status" value="1"/>
</dbReference>
<dbReference type="SUPFAM" id="SSF57850">
    <property type="entry name" value="RING/U-box"/>
    <property type="match status" value="1"/>
</dbReference>
<reference evidence="11" key="1">
    <citation type="submission" date="2021-09" db="EMBL/GenBank/DDBJ databases">
        <authorList>
            <consortium name="AG Swart"/>
            <person name="Singh M."/>
            <person name="Singh A."/>
            <person name="Seah K."/>
            <person name="Emmerich C."/>
        </authorList>
    </citation>
    <scope>NUCLEOTIDE SEQUENCE</scope>
    <source>
        <strain evidence="11">ATCC30299</strain>
    </source>
</reference>
<protein>
    <recommendedName>
        <fullName evidence="13">ZZ-type domain-containing protein</fullName>
    </recommendedName>
</protein>
<evidence type="ECO:0000259" key="10">
    <source>
        <dbReference type="PROSITE" id="PS51745"/>
    </source>
</evidence>
<name>A0AAU9K8T8_9CILI</name>
<evidence type="ECO:0000256" key="2">
    <source>
        <dbReference type="ARBA" id="ARBA00022723"/>
    </source>
</evidence>
<dbReference type="CDD" id="cd05992">
    <property type="entry name" value="PB1"/>
    <property type="match status" value="1"/>
</dbReference>
<dbReference type="PANTHER" id="PTHR20930">
    <property type="entry name" value="OVARIAN CARCINOMA ANTIGEN CA125-RELATED"/>
    <property type="match status" value="1"/>
</dbReference>
<dbReference type="InterPro" id="IPR043145">
    <property type="entry name" value="Znf_ZZ_sf"/>
</dbReference>
<dbReference type="Gene3D" id="3.30.60.90">
    <property type="match status" value="1"/>
</dbReference>
<accession>A0AAU9K8T8</accession>
<dbReference type="SMART" id="SM00291">
    <property type="entry name" value="ZnF_ZZ"/>
    <property type="match status" value="1"/>
</dbReference>